<dbReference type="Proteomes" id="UP000252085">
    <property type="component" value="Unassembled WGS sequence"/>
</dbReference>
<evidence type="ECO:0000313" key="2">
    <source>
        <dbReference type="Proteomes" id="UP000252085"/>
    </source>
</evidence>
<organism evidence="1 2">
    <name type="scientific">Nostoc punctiforme NIES-2108</name>
    <dbReference type="NCBI Taxonomy" id="1356359"/>
    <lineage>
        <taxon>Bacteria</taxon>
        <taxon>Bacillati</taxon>
        <taxon>Cyanobacteriota</taxon>
        <taxon>Cyanophyceae</taxon>
        <taxon>Nostocales</taxon>
        <taxon>Nostocaceae</taxon>
        <taxon>Nostoc</taxon>
    </lineage>
</organism>
<protein>
    <submittedName>
        <fullName evidence="1">Uncharacterized protein</fullName>
    </submittedName>
</protein>
<reference evidence="1 2" key="1">
    <citation type="submission" date="2016-04" db="EMBL/GenBank/DDBJ databases">
        <authorList>
            <person name="Evans L.H."/>
            <person name="Alamgir A."/>
            <person name="Owens N."/>
            <person name="Weber N.D."/>
            <person name="Virtaneva K."/>
            <person name="Barbian K."/>
            <person name="Babar A."/>
            <person name="Rosenke K."/>
        </authorList>
    </citation>
    <scope>NUCLEOTIDE SEQUENCE [LARGE SCALE GENOMIC DNA]</scope>
    <source>
        <strain evidence="1">NIES-2108</strain>
    </source>
</reference>
<sequence>MEVESEIKEFPSKYRNPGWDYAKIYENVGDSLIDLYRLSNTIGRKQDASSEFDLAIATQLDQIIAKLQLAKGLIKTE</sequence>
<dbReference type="EMBL" id="LXQE01000136">
    <property type="protein sequence ID" value="RCJ37650.1"/>
    <property type="molecule type" value="Genomic_DNA"/>
</dbReference>
<proteinExistence type="predicted"/>
<gene>
    <name evidence="1" type="ORF">A6769_12170</name>
</gene>
<accession>A0A367RPJ8</accession>
<dbReference type="AlphaFoldDB" id="A0A367RPJ8"/>
<name>A0A367RPJ8_NOSPU</name>
<evidence type="ECO:0000313" key="1">
    <source>
        <dbReference type="EMBL" id="RCJ37650.1"/>
    </source>
</evidence>
<comment type="caution">
    <text evidence="1">The sequence shown here is derived from an EMBL/GenBank/DDBJ whole genome shotgun (WGS) entry which is preliminary data.</text>
</comment>